<comment type="caution">
    <text evidence="3">The sequence shown here is derived from an EMBL/GenBank/DDBJ whole genome shotgun (WGS) entry which is preliminary data.</text>
</comment>
<sequence>MSDVPALIEQEFNLQDDLIHLNHAAVGPWPRRTREAVEAFARDNNRVGSLHYPQWVTTETRVRERLARLINAAAEDIALVKNTSEALSMVAYGLSWQPGENIVISDEEFPSNRIVWESLKPRGVEVRQVNLHGDKSPEAALIDAMDSNTRLLAISSVQYASGLRVNLEQLGEQCRKQDILFCVDAIQSIGAVEMDVQACGADFVMADGHKWMLGPEGLALFYTRPQSRERLQLLEYGWHMVEEMGDFDNPHWIPAHSARRFECGSPNMLCIHTLDASLSLLEAIGMATIEQQVLENSQRMFEAIGQFPNLELLTDTQAGRYAGIVVFKHRQIPAEQLYSRLMEQHVLCARRGGGIRFSPHFYTPWAKIVQGLQMANTGTD</sequence>
<proteinExistence type="predicted"/>
<dbReference type="RefSeq" id="WP_134082150.1">
    <property type="nucleotide sequence ID" value="NZ_SOQX01000002.1"/>
</dbReference>
<dbReference type="InterPro" id="IPR015422">
    <property type="entry name" value="PyrdxlP-dep_Trfase_small"/>
</dbReference>
<dbReference type="EMBL" id="SOQX01000002">
    <property type="protein sequence ID" value="TDY02884.1"/>
    <property type="molecule type" value="Genomic_DNA"/>
</dbReference>
<keyword evidence="1" id="KW-0663">Pyridoxal phosphate</keyword>
<dbReference type="GO" id="GO:0016829">
    <property type="term" value="F:lyase activity"/>
    <property type="evidence" value="ECO:0007669"/>
    <property type="project" value="UniProtKB-KW"/>
</dbReference>
<evidence type="ECO:0000256" key="1">
    <source>
        <dbReference type="ARBA" id="ARBA00022898"/>
    </source>
</evidence>
<dbReference type="InterPro" id="IPR000192">
    <property type="entry name" value="Aminotrans_V_dom"/>
</dbReference>
<evidence type="ECO:0000313" key="3">
    <source>
        <dbReference type="EMBL" id="TDY02884.1"/>
    </source>
</evidence>
<dbReference type="Pfam" id="PF00266">
    <property type="entry name" value="Aminotran_5"/>
    <property type="match status" value="1"/>
</dbReference>
<dbReference type="Proteomes" id="UP000294914">
    <property type="component" value="Unassembled WGS sequence"/>
</dbReference>
<dbReference type="Gene3D" id="3.90.1150.10">
    <property type="entry name" value="Aspartate Aminotransferase, domain 1"/>
    <property type="match status" value="1"/>
</dbReference>
<keyword evidence="3" id="KW-0456">Lyase</keyword>
<keyword evidence="4" id="KW-1185">Reference proteome</keyword>
<reference evidence="3 4" key="1">
    <citation type="submission" date="2019-03" db="EMBL/GenBank/DDBJ databases">
        <title>Genomic Encyclopedia of Type Strains, Phase IV (KMG-IV): sequencing the most valuable type-strain genomes for metagenomic binning, comparative biology and taxonomic classification.</title>
        <authorList>
            <person name="Goeker M."/>
        </authorList>
    </citation>
    <scope>NUCLEOTIDE SEQUENCE [LARGE SCALE GENOMIC DNA]</scope>
    <source>
        <strain evidence="3 4">DSM 16326</strain>
    </source>
</reference>
<evidence type="ECO:0000313" key="4">
    <source>
        <dbReference type="Proteomes" id="UP000294914"/>
    </source>
</evidence>
<dbReference type="SUPFAM" id="SSF53383">
    <property type="entry name" value="PLP-dependent transferases"/>
    <property type="match status" value="1"/>
</dbReference>
<accession>A0A4R8IRC4</accession>
<evidence type="ECO:0000259" key="2">
    <source>
        <dbReference type="Pfam" id="PF00266"/>
    </source>
</evidence>
<name>A0A4R8IRC4_9GAMM</name>
<dbReference type="AlphaFoldDB" id="A0A4R8IRC4"/>
<dbReference type="InterPro" id="IPR015421">
    <property type="entry name" value="PyrdxlP-dep_Trfase_major"/>
</dbReference>
<dbReference type="InterPro" id="IPR015424">
    <property type="entry name" value="PyrdxlP-dep_Trfase"/>
</dbReference>
<protein>
    <submittedName>
        <fullName evidence="3">Selenocysteine lyase/cysteine desulfurase</fullName>
    </submittedName>
</protein>
<dbReference type="Gene3D" id="3.40.640.10">
    <property type="entry name" value="Type I PLP-dependent aspartate aminotransferase-like (Major domain)"/>
    <property type="match status" value="1"/>
</dbReference>
<dbReference type="PANTHER" id="PTHR43586">
    <property type="entry name" value="CYSTEINE DESULFURASE"/>
    <property type="match status" value="1"/>
</dbReference>
<dbReference type="OrthoDB" id="9764293at2"/>
<dbReference type="PANTHER" id="PTHR43586:SF15">
    <property type="entry name" value="BLR3095 PROTEIN"/>
    <property type="match status" value="1"/>
</dbReference>
<organism evidence="3 4">
    <name type="scientific">Thiohalophilus thiocyanatoxydans</name>
    <dbReference type="NCBI Taxonomy" id="381308"/>
    <lineage>
        <taxon>Bacteria</taxon>
        <taxon>Pseudomonadati</taxon>
        <taxon>Pseudomonadota</taxon>
        <taxon>Gammaproteobacteria</taxon>
        <taxon>Thiohalomonadales</taxon>
        <taxon>Thiohalophilaceae</taxon>
        <taxon>Thiohalophilus</taxon>
    </lineage>
</organism>
<feature type="domain" description="Aminotransferase class V" evidence="2">
    <location>
        <begin position="23"/>
        <end position="351"/>
    </location>
</feature>
<gene>
    <name evidence="3" type="ORF">EDC23_1268</name>
</gene>